<gene>
    <name evidence="2" type="ORF">K7C98_08735</name>
</gene>
<feature type="transmembrane region" description="Helical" evidence="1">
    <location>
        <begin position="98"/>
        <end position="121"/>
    </location>
</feature>
<proteinExistence type="predicted"/>
<keyword evidence="3" id="KW-1185">Reference proteome</keyword>
<feature type="transmembrane region" description="Helical" evidence="1">
    <location>
        <begin position="256"/>
        <end position="278"/>
    </location>
</feature>
<organism evidence="2 3">
    <name type="scientific">Nannocystis pusilla</name>
    <dbReference type="NCBI Taxonomy" id="889268"/>
    <lineage>
        <taxon>Bacteria</taxon>
        <taxon>Pseudomonadati</taxon>
        <taxon>Myxococcota</taxon>
        <taxon>Polyangia</taxon>
        <taxon>Nannocystales</taxon>
        <taxon>Nannocystaceae</taxon>
        <taxon>Nannocystis</taxon>
    </lineage>
</organism>
<feature type="transmembrane region" description="Helical" evidence="1">
    <location>
        <begin position="23"/>
        <end position="51"/>
    </location>
</feature>
<name>A0ABS7TM94_9BACT</name>
<feature type="transmembrane region" description="Helical" evidence="1">
    <location>
        <begin position="63"/>
        <end position="86"/>
    </location>
</feature>
<evidence type="ECO:0008006" key="4">
    <source>
        <dbReference type="Google" id="ProtNLM"/>
    </source>
</evidence>
<evidence type="ECO:0000256" key="1">
    <source>
        <dbReference type="SAM" id="Phobius"/>
    </source>
</evidence>
<evidence type="ECO:0000313" key="3">
    <source>
        <dbReference type="Proteomes" id="UP001139031"/>
    </source>
</evidence>
<keyword evidence="1" id="KW-1133">Transmembrane helix</keyword>
<keyword evidence="1" id="KW-0472">Membrane</keyword>
<accession>A0ABS7TM94</accession>
<sequence length="298" mass="30255">MSHDDAISTVGPHPAPVAPVMRWGAIFAGTFVAAGMWLLLHVLGMSVGLIAINPEDMGTLRGVGIGAGIWTLIAPIIALLVGGLATGRLSGPLDRMTGAIHGAIIWTLTTVASISLLWTMLSSIVGGAFVAGATVASATASGAMGAVGAANEITPEVLGLAPDELLAPVNQRLKADGMPPITSEQLMTATREALRSSIQAGRMDRQIVVDALARSTALSPAEAADIAGSIQQRYDEWVEAAGQKALEAADAVGKGLLGLTLAMLLGLAAAVAGVVLGARHNSKRAALAATSSYRSSMR</sequence>
<dbReference type="EMBL" id="JAIRAU010000005">
    <property type="protein sequence ID" value="MBZ5709344.1"/>
    <property type="molecule type" value="Genomic_DNA"/>
</dbReference>
<feature type="transmembrane region" description="Helical" evidence="1">
    <location>
        <begin position="128"/>
        <end position="150"/>
    </location>
</feature>
<protein>
    <recommendedName>
        <fullName evidence="4">PhnA-like protein</fullName>
    </recommendedName>
</protein>
<comment type="caution">
    <text evidence="2">The sequence shown here is derived from an EMBL/GenBank/DDBJ whole genome shotgun (WGS) entry which is preliminary data.</text>
</comment>
<dbReference type="Proteomes" id="UP001139031">
    <property type="component" value="Unassembled WGS sequence"/>
</dbReference>
<evidence type="ECO:0000313" key="2">
    <source>
        <dbReference type="EMBL" id="MBZ5709344.1"/>
    </source>
</evidence>
<keyword evidence="1" id="KW-0812">Transmembrane</keyword>
<dbReference type="RefSeq" id="WP_224191121.1">
    <property type="nucleotide sequence ID" value="NZ_JAIRAU010000005.1"/>
</dbReference>
<reference evidence="2" key="1">
    <citation type="submission" date="2021-08" db="EMBL/GenBank/DDBJ databases">
        <authorList>
            <person name="Stevens D.C."/>
        </authorList>
    </citation>
    <scope>NUCLEOTIDE SEQUENCE</scope>
    <source>
        <strain evidence="2">DSM 53165</strain>
    </source>
</reference>